<organism evidence="3 4">
    <name type="scientific">Candidatus Mycobacterium wuenschmannii</name>
    <dbReference type="NCBI Taxonomy" id="3027808"/>
    <lineage>
        <taxon>Bacteria</taxon>
        <taxon>Bacillati</taxon>
        <taxon>Actinomycetota</taxon>
        <taxon>Actinomycetes</taxon>
        <taxon>Mycobacteriales</taxon>
        <taxon>Mycobacteriaceae</taxon>
        <taxon>Mycobacterium</taxon>
    </lineage>
</organism>
<keyword evidence="3" id="KW-0449">Lipoprotein</keyword>
<evidence type="ECO:0000313" key="4">
    <source>
        <dbReference type="Proteomes" id="UP001236585"/>
    </source>
</evidence>
<dbReference type="EMBL" id="CP126981">
    <property type="protein sequence ID" value="WIM90072.1"/>
    <property type="molecule type" value="Genomic_DNA"/>
</dbReference>
<evidence type="ECO:0000313" key="3">
    <source>
        <dbReference type="EMBL" id="WIM90072.1"/>
    </source>
</evidence>
<sequence>MWPRPTDPSTWIAAVLLTVAAAVAGCSTRGPAPAPAPAPPSRTTAPAAPAPGAVSTNPAGVTTKIDVPAHSTEEEYFQACHAATVWMQAHPGDRRTLAEDYLAAVQVPGVVGPGTWNIAWAALPLARQAGVIVAAQAAAGNECG</sequence>
<dbReference type="PROSITE" id="PS51257">
    <property type="entry name" value="PROKAR_LIPOPROTEIN"/>
    <property type="match status" value="1"/>
</dbReference>
<evidence type="ECO:0000256" key="1">
    <source>
        <dbReference type="SAM" id="MobiDB-lite"/>
    </source>
</evidence>
<keyword evidence="2" id="KW-0732">Signal</keyword>
<gene>
    <name evidence="3" type="primary">lpqV</name>
    <name evidence="3" type="ORF">PT015_11975</name>
</gene>
<protein>
    <submittedName>
        <fullName evidence="3">Lipoprotein LpqV</fullName>
    </submittedName>
</protein>
<name>A0ABY8W4U0_9MYCO</name>
<feature type="chain" id="PRO_5045819571" evidence="2">
    <location>
        <begin position="25"/>
        <end position="144"/>
    </location>
</feature>
<feature type="signal peptide" evidence="2">
    <location>
        <begin position="1"/>
        <end position="24"/>
    </location>
</feature>
<evidence type="ECO:0000256" key="2">
    <source>
        <dbReference type="SAM" id="SignalP"/>
    </source>
</evidence>
<dbReference type="InterPro" id="IPR020377">
    <property type="entry name" value="Uncharacterised_LpqV"/>
</dbReference>
<keyword evidence="4" id="KW-1185">Reference proteome</keyword>
<dbReference type="Pfam" id="PF17301">
    <property type="entry name" value="LpqV"/>
    <property type="match status" value="1"/>
</dbReference>
<reference evidence="3 4" key="1">
    <citation type="journal article" date="2023" name="Microbiol. Resour. Announc.">
        <title>Complete Genome Sequence of Mycobacterium wuenschmanii, a novel Nontuberculous Mycobacterium Isolated from a captive population of Amazon Milk Frogs.</title>
        <authorList>
            <person name="Hicks J."/>
            <person name="Zeineldin M."/>
            <person name="Ward H."/>
            <person name="Wuenschmann A."/>
            <person name="Camp P."/>
            <person name="Farrell D."/>
            <person name="Lehman K."/>
            <person name="Thacker T."/>
            <person name="Cuthbert E."/>
        </authorList>
    </citation>
    <scope>NUCLEOTIDE SEQUENCE [LARGE SCALE GENOMIC DNA]</scope>
    <source>
        <strain evidence="3 4">Wuenschmanii</strain>
    </source>
</reference>
<feature type="region of interest" description="Disordered" evidence="1">
    <location>
        <begin position="28"/>
        <end position="62"/>
    </location>
</feature>
<feature type="compositionally biased region" description="Low complexity" evidence="1">
    <location>
        <begin position="41"/>
        <end position="53"/>
    </location>
</feature>
<dbReference type="Proteomes" id="UP001236585">
    <property type="component" value="Chromosome"/>
</dbReference>
<dbReference type="RefSeq" id="WP_285190828.1">
    <property type="nucleotide sequence ID" value="NZ_CP126981.1"/>
</dbReference>
<proteinExistence type="predicted"/>
<accession>A0ABY8W4U0</accession>